<feature type="region of interest" description="Disordered" evidence="1">
    <location>
        <begin position="346"/>
        <end position="407"/>
    </location>
</feature>
<feature type="chain" id="PRO_5022971738" evidence="2">
    <location>
        <begin position="36"/>
        <end position="638"/>
    </location>
</feature>
<name>A0A5C5ZWC8_9BACT</name>
<feature type="region of interest" description="Disordered" evidence="1">
    <location>
        <begin position="222"/>
        <end position="266"/>
    </location>
</feature>
<feature type="compositionally biased region" description="Low complexity" evidence="1">
    <location>
        <begin position="372"/>
        <end position="388"/>
    </location>
</feature>
<organism evidence="3 4">
    <name type="scientific">Stieleria varia</name>
    <dbReference type="NCBI Taxonomy" id="2528005"/>
    <lineage>
        <taxon>Bacteria</taxon>
        <taxon>Pseudomonadati</taxon>
        <taxon>Planctomycetota</taxon>
        <taxon>Planctomycetia</taxon>
        <taxon>Pirellulales</taxon>
        <taxon>Pirellulaceae</taxon>
        <taxon>Stieleria</taxon>
    </lineage>
</organism>
<sequence precursor="true">MKMTRRISKRLRRFALFCFMATGSSGFLTPFPLAAAEPGKAITPTPVEYRVDDPSQWCGWIMEEAIPSDTCNYDTWSQYEDELVAKAKRTDRSEKQIDKQITEQDSEALADAEAVTECSEEHFAEYLGPATHDSLPQPALSTQPTISRTSSQFDSSIAAVAATACASAGIPFEQMVEPFAMVGTRFGGSGDQIDRFQQWWIEAAEKHAAAQAAEQIAALAADVTAESDDSEQSVTDESFLDEGDADSASSAIAQKSDAENEEVSNMVPVVDFDSEIAGDELWANESEAEVAQETAEVVEEITEVDEALIAAQDEVEIKAELDRLAGEEPVDADEKLDRTLGKSVLAMDSIPAEPEETTESVITESLSAEVQSESSSETSPETSPETSTGSVATAENAEVSEPTAEASVARAAISEGQQVDEILIGSSPVICTIPEAYLPYDLAARDLPHNGLFSFSKQPFCVLTQDLIADVKQEPAQSGDWSPLDPNAVPVAELTEEIGAEDVRYLEHLLDEVVSNASEVITENDLAGKRLSADQIGQDFAALVVSGEGLVQNVARQLALVWPAQPQQVGNAGAELLARAQAVEQIEPVQSDQLAEATATVLQWVDAAQRVADSVGQRWQEITEVARNRGTQSQPTRR</sequence>
<keyword evidence="4" id="KW-1185">Reference proteome</keyword>
<evidence type="ECO:0000313" key="4">
    <source>
        <dbReference type="Proteomes" id="UP000320176"/>
    </source>
</evidence>
<dbReference type="EMBL" id="SJPN01000017">
    <property type="protein sequence ID" value="TWT91317.1"/>
    <property type="molecule type" value="Genomic_DNA"/>
</dbReference>
<gene>
    <name evidence="3" type="ORF">Pla52n_66510</name>
</gene>
<reference evidence="3 4" key="1">
    <citation type="submission" date="2019-02" db="EMBL/GenBank/DDBJ databases">
        <title>Deep-cultivation of Planctomycetes and their phenomic and genomic characterization uncovers novel biology.</title>
        <authorList>
            <person name="Wiegand S."/>
            <person name="Jogler M."/>
            <person name="Boedeker C."/>
            <person name="Pinto D."/>
            <person name="Vollmers J."/>
            <person name="Rivas-Marin E."/>
            <person name="Kohn T."/>
            <person name="Peeters S.H."/>
            <person name="Heuer A."/>
            <person name="Rast P."/>
            <person name="Oberbeckmann S."/>
            <person name="Bunk B."/>
            <person name="Jeske O."/>
            <person name="Meyerdierks A."/>
            <person name="Storesund J.E."/>
            <person name="Kallscheuer N."/>
            <person name="Luecker S."/>
            <person name="Lage O.M."/>
            <person name="Pohl T."/>
            <person name="Merkel B.J."/>
            <person name="Hornburger P."/>
            <person name="Mueller R.-W."/>
            <person name="Bruemmer F."/>
            <person name="Labrenz M."/>
            <person name="Spormann A.M."/>
            <person name="Op Den Camp H."/>
            <person name="Overmann J."/>
            <person name="Amann R."/>
            <person name="Jetten M.S.M."/>
            <person name="Mascher T."/>
            <person name="Medema M.H."/>
            <person name="Devos D.P."/>
            <person name="Kaster A.-K."/>
            <person name="Ovreas L."/>
            <person name="Rohde M."/>
            <person name="Galperin M.Y."/>
            <person name="Jogler C."/>
        </authorList>
    </citation>
    <scope>NUCLEOTIDE SEQUENCE [LARGE SCALE GENOMIC DNA]</scope>
    <source>
        <strain evidence="3 4">Pla52n</strain>
    </source>
</reference>
<dbReference type="Proteomes" id="UP000320176">
    <property type="component" value="Unassembled WGS sequence"/>
</dbReference>
<evidence type="ECO:0000256" key="2">
    <source>
        <dbReference type="SAM" id="SignalP"/>
    </source>
</evidence>
<proteinExistence type="predicted"/>
<keyword evidence="2" id="KW-0732">Signal</keyword>
<evidence type="ECO:0000313" key="3">
    <source>
        <dbReference type="EMBL" id="TWT91317.1"/>
    </source>
</evidence>
<accession>A0A5C5ZWC8</accession>
<feature type="compositionally biased region" description="Polar residues" evidence="1">
    <location>
        <begin position="359"/>
        <end position="371"/>
    </location>
</feature>
<dbReference type="AlphaFoldDB" id="A0A5C5ZWC8"/>
<comment type="caution">
    <text evidence="3">The sequence shown here is derived from an EMBL/GenBank/DDBJ whole genome shotgun (WGS) entry which is preliminary data.</text>
</comment>
<evidence type="ECO:0000256" key="1">
    <source>
        <dbReference type="SAM" id="MobiDB-lite"/>
    </source>
</evidence>
<protein>
    <submittedName>
        <fullName evidence="3">Uncharacterized protein</fullName>
    </submittedName>
</protein>
<feature type="signal peptide" evidence="2">
    <location>
        <begin position="1"/>
        <end position="35"/>
    </location>
</feature>